<feature type="transmembrane region" description="Helical" evidence="1">
    <location>
        <begin position="6"/>
        <end position="27"/>
    </location>
</feature>
<proteinExistence type="predicted"/>
<name>A0A7W8A1I7_9ACTN</name>
<evidence type="ECO:0000313" key="2">
    <source>
        <dbReference type="EMBL" id="MBB5077777.1"/>
    </source>
</evidence>
<accession>A0A7W8A1I7</accession>
<protein>
    <submittedName>
        <fullName evidence="2">Putative membrane protein YqjE</fullName>
    </submittedName>
</protein>
<evidence type="ECO:0000256" key="1">
    <source>
        <dbReference type="SAM" id="Phobius"/>
    </source>
</evidence>
<evidence type="ECO:0000313" key="3">
    <source>
        <dbReference type="Proteomes" id="UP000568380"/>
    </source>
</evidence>
<keyword evidence="1" id="KW-0812">Transmembrane</keyword>
<keyword evidence="3" id="KW-1185">Reference proteome</keyword>
<keyword evidence="1" id="KW-0472">Membrane</keyword>
<sequence>MDTAALIVVAGLVLAAAALALFALMVISIRSDDRRRLNGTVPSHAEGMTRRLIVAYAHRCHYTPDVCPERR</sequence>
<dbReference type="EMBL" id="JACHIN010000004">
    <property type="protein sequence ID" value="MBB5077777.1"/>
    <property type="molecule type" value="Genomic_DNA"/>
</dbReference>
<organism evidence="2 3">
    <name type="scientific">Nonomuraea endophytica</name>
    <dbReference type="NCBI Taxonomy" id="714136"/>
    <lineage>
        <taxon>Bacteria</taxon>
        <taxon>Bacillati</taxon>
        <taxon>Actinomycetota</taxon>
        <taxon>Actinomycetes</taxon>
        <taxon>Streptosporangiales</taxon>
        <taxon>Streptosporangiaceae</taxon>
        <taxon>Nonomuraea</taxon>
    </lineage>
</organism>
<gene>
    <name evidence="2" type="ORF">HNR40_003252</name>
</gene>
<dbReference type="RefSeq" id="WP_184961960.1">
    <property type="nucleotide sequence ID" value="NZ_JACHIN010000004.1"/>
</dbReference>
<dbReference type="Proteomes" id="UP000568380">
    <property type="component" value="Unassembled WGS sequence"/>
</dbReference>
<reference evidence="2 3" key="1">
    <citation type="submission" date="2020-08" db="EMBL/GenBank/DDBJ databases">
        <title>Genomic Encyclopedia of Type Strains, Phase IV (KMG-IV): sequencing the most valuable type-strain genomes for metagenomic binning, comparative biology and taxonomic classification.</title>
        <authorList>
            <person name="Goeker M."/>
        </authorList>
    </citation>
    <scope>NUCLEOTIDE SEQUENCE [LARGE SCALE GENOMIC DNA]</scope>
    <source>
        <strain evidence="2 3">DSM 45385</strain>
    </source>
</reference>
<keyword evidence="1" id="KW-1133">Transmembrane helix</keyword>
<comment type="caution">
    <text evidence="2">The sequence shown here is derived from an EMBL/GenBank/DDBJ whole genome shotgun (WGS) entry which is preliminary data.</text>
</comment>
<dbReference type="AlphaFoldDB" id="A0A7W8A1I7"/>